<feature type="domain" description="DUF7065" evidence="2">
    <location>
        <begin position="158"/>
        <end position="198"/>
    </location>
</feature>
<dbReference type="SUPFAM" id="SSF159245">
    <property type="entry name" value="AttH-like"/>
    <property type="match status" value="1"/>
</dbReference>
<evidence type="ECO:0000313" key="3">
    <source>
        <dbReference type="EMBL" id="KPL52257.1"/>
    </source>
</evidence>
<dbReference type="InterPro" id="IPR055493">
    <property type="entry name" value="DUF7065"/>
</dbReference>
<evidence type="ECO:0000313" key="4">
    <source>
        <dbReference type="Proteomes" id="UP000048984"/>
    </source>
</evidence>
<sequence length="336" mass="38558">MPVSDRYVMRPEHEFMHAPDSSPNFNESVYTNGFDSATRFGGWMRLGNRVNEGYAELSVCLYLPDGRIACQFLRPEITSNDRFDAGGLRYTVDEPLKSVSMHYDGDLIIVDDPDALRDPKQLLAHGPRLKGRVSWQHQAESPIHGGEPAHDGVQTMYGRDFSLGHFNQHGRVRGTIEVGDKRWTLDGRGWRDHSWGPRYWQVIYYYRLFIANFPNGDAMMLLKITDKTGKVRREGVLLVDGVYEDILDLDVQTDWTEKQDPRFVRLGVMTANRKVRIDGEIMTLAPLRNRRKAGDETLVSRIAEGFTRFRWGDQEGLGMTEYIERIEDGKLVGYPL</sequence>
<dbReference type="Pfam" id="PF23213">
    <property type="entry name" value="DUF7065"/>
    <property type="match status" value="1"/>
</dbReference>
<comment type="caution">
    <text evidence="3">The sequence shown here is derived from an EMBL/GenBank/DDBJ whole genome shotgun (WGS) entry which is preliminary data.</text>
</comment>
<evidence type="ECO:0000259" key="2">
    <source>
        <dbReference type="Pfam" id="PF23213"/>
    </source>
</evidence>
<dbReference type="AlphaFoldDB" id="A0A0N8GER5"/>
<dbReference type="Pfam" id="PF23212">
    <property type="entry name" value="DUF7064"/>
    <property type="match status" value="1"/>
</dbReference>
<proteinExistence type="predicted"/>
<reference evidence="3 4" key="1">
    <citation type="submission" date="2015-09" db="EMBL/GenBank/DDBJ databases">
        <authorList>
            <consortium name="Swine Surveillance"/>
        </authorList>
    </citation>
    <scope>NUCLEOTIDE SEQUENCE [LARGE SCALE GENOMIC DNA]</scope>
    <source>
        <strain evidence="3 4">16</strain>
    </source>
</reference>
<dbReference type="STRING" id="665126.ABB55_08440"/>
<organism evidence="3 4">
    <name type="scientific">Prosthecodimorpha hirschii</name>
    <dbReference type="NCBI Taxonomy" id="665126"/>
    <lineage>
        <taxon>Bacteria</taxon>
        <taxon>Pseudomonadati</taxon>
        <taxon>Pseudomonadota</taxon>
        <taxon>Alphaproteobacteria</taxon>
        <taxon>Hyphomicrobiales</taxon>
        <taxon>Ancalomicrobiaceae</taxon>
        <taxon>Prosthecodimorpha</taxon>
    </lineage>
</organism>
<reference evidence="3 4" key="2">
    <citation type="submission" date="2015-10" db="EMBL/GenBank/DDBJ databases">
        <title>Draft Genome Sequence of Prosthecomicrobium hirschii ATCC 27832.</title>
        <authorList>
            <person name="Daniel J."/>
            <person name="Givan S.A."/>
            <person name="Brun Y.V."/>
            <person name="Brown P.J."/>
        </authorList>
    </citation>
    <scope>NUCLEOTIDE SEQUENCE [LARGE SCALE GENOMIC DNA]</scope>
    <source>
        <strain evidence="3 4">16</strain>
    </source>
</reference>
<dbReference type="InterPro" id="IPR055492">
    <property type="entry name" value="DUF7064"/>
</dbReference>
<protein>
    <recommendedName>
        <fullName evidence="5">AttH domain-containing protein</fullName>
    </recommendedName>
</protein>
<dbReference type="Proteomes" id="UP000048984">
    <property type="component" value="Unassembled WGS sequence"/>
</dbReference>
<accession>A0A0N8GER5</accession>
<name>A0A0N8GER5_9HYPH</name>
<feature type="domain" description="DUF7064" evidence="1">
    <location>
        <begin position="199"/>
        <end position="324"/>
    </location>
</feature>
<keyword evidence="4" id="KW-1185">Reference proteome</keyword>
<evidence type="ECO:0000259" key="1">
    <source>
        <dbReference type="Pfam" id="PF23212"/>
    </source>
</evidence>
<gene>
    <name evidence="3" type="ORF">ABB55_08440</name>
</gene>
<evidence type="ECO:0008006" key="5">
    <source>
        <dbReference type="Google" id="ProtNLM"/>
    </source>
</evidence>
<dbReference type="EMBL" id="LJYW01000001">
    <property type="protein sequence ID" value="KPL52257.1"/>
    <property type="molecule type" value="Genomic_DNA"/>
</dbReference>